<gene>
    <name evidence="2" type="ORF">KW502_09130</name>
</gene>
<name>A0ABS6W2B7_9FLAO</name>
<protein>
    <submittedName>
        <fullName evidence="2">Helix-turn-helix domain-containing protein</fullName>
    </submittedName>
</protein>
<feature type="domain" description="Helix-turn-helix" evidence="1">
    <location>
        <begin position="43"/>
        <end position="92"/>
    </location>
</feature>
<dbReference type="InterPro" id="IPR041657">
    <property type="entry name" value="HTH_17"/>
</dbReference>
<accession>A0ABS6W2B7</accession>
<dbReference type="Pfam" id="PF12728">
    <property type="entry name" value="HTH_17"/>
    <property type="match status" value="1"/>
</dbReference>
<keyword evidence="3" id="KW-1185">Reference proteome</keyword>
<evidence type="ECO:0000259" key="1">
    <source>
        <dbReference type="Pfam" id="PF12728"/>
    </source>
</evidence>
<dbReference type="EMBL" id="JAHWDF010000008">
    <property type="protein sequence ID" value="MBW2961959.1"/>
    <property type="molecule type" value="Genomic_DNA"/>
</dbReference>
<sequence>MSNVLFYSHTKEDLQRVVKMVLDEVIKTESILSSSSITPDDRLSQKQAAKFLGVSVTTIITWKKQNKIPYYSVGRSIFYSKKELLEVAKQNRKAK</sequence>
<comment type="caution">
    <text evidence="2">The sequence shown here is derived from an EMBL/GenBank/DDBJ whole genome shotgun (WGS) entry which is preliminary data.</text>
</comment>
<organism evidence="2 3">
    <name type="scientific">Mesonia aestuariivivens</name>
    <dbReference type="NCBI Taxonomy" id="2796128"/>
    <lineage>
        <taxon>Bacteria</taxon>
        <taxon>Pseudomonadati</taxon>
        <taxon>Bacteroidota</taxon>
        <taxon>Flavobacteriia</taxon>
        <taxon>Flavobacteriales</taxon>
        <taxon>Flavobacteriaceae</taxon>
        <taxon>Mesonia</taxon>
    </lineage>
</organism>
<evidence type="ECO:0000313" key="3">
    <source>
        <dbReference type="Proteomes" id="UP000719267"/>
    </source>
</evidence>
<dbReference type="RefSeq" id="WP_219040245.1">
    <property type="nucleotide sequence ID" value="NZ_JAHWDF010000008.1"/>
</dbReference>
<proteinExistence type="predicted"/>
<dbReference type="Proteomes" id="UP000719267">
    <property type="component" value="Unassembled WGS sequence"/>
</dbReference>
<evidence type="ECO:0000313" key="2">
    <source>
        <dbReference type="EMBL" id="MBW2961959.1"/>
    </source>
</evidence>
<reference evidence="2 3" key="1">
    <citation type="submission" date="2021-07" db="EMBL/GenBank/DDBJ databases">
        <title>Mesonia aestuariivivens sp. nov., isolated from a tidal flat.</title>
        <authorList>
            <person name="Kim Y.-O."/>
            <person name="Yoon J.-H."/>
        </authorList>
    </citation>
    <scope>NUCLEOTIDE SEQUENCE [LARGE SCALE GENOMIC DNA]</scope>
    <source>
        <strain evidence="2 3">JHPTF-M18</strain>
    </source>
</reference>